<name>A0A8C9P0L5_SPEDA</name>
<proteinExistence type="predicted"/>
<evidence type="ECO:0000313" key="3">
    <source>
        <dbReference type="Proteomes" id="UP000694422"/>
    </source>
</evidence>
<evidence type="ECO:0000313" key="2">
    <source>
        <dbReference type="Ensembl" id="ENSSDAP00000001884.1"/>
    </source>
</evidence>
<reference evidence="2" key="2">
    <citation type="submission" date="2025-09" db="UniProtKB">
        <authorList>
            <consortium name="Ensembl"/>
        </authorList>
    </citation>
    <scope>IDENTIFICATION</scope>
</reference>
<dbReference type="Proteomes" id="UP000694422">
    <property type="component" value="Unplaced"/>
</dbReference>
<reference evidence="2" key="1">
    <citation type="submission" date="2025-08" db="UniProtKB">
        <authorList>
            <consortium name="Ensembl"/>
        </authorList>
    </citation>
    <scope>IDENTIFICATION</scope>
</reference>
<organism evidence="2 3">
    <name type="scientific">Spermophilus dauricus</name>
    <name type="common">Daurian ground squirrel</name>
    <dbReference type="NCBI Taxonomy" id="99837"/>
    <lineage>
        <taxon>Eukaryota</taxon>
        <taxon>Metazoa</taxon>
        <taxon>Chordata</taxon>
        <taxon>Craniata</taxon>
        <taxon>Vertebrata</taxon>
        <taxon>Euteleostomi</taxon>
        <taxon>Mammalia</taxon>
        <taxon>Eutheria</taxon>
        <taxon>Euarchontoglires</taxon>
        <taxon>Glires</taxon>
        <taxon>Rodentia</taxon>
        <taxon>Sciuromorpha</taxon>
        <taxon>Sciuridae</taxon>
        <taxon>Xerinae</taxon>
        <taxon>Marmotini</taxon>
        <taxon>Spermophilus</taxon>
    </lineage>
</organism>
<accession>A0A8C9P0L5</accession>
<dbReference type="Ensembl" id="ENSSDAT00000002180.1">
    <property type="protein sequence ID" value="ENSSDAP00000001884.1"/>
    <property type="gene ID" value="ENSSDAG00000001854.1"/>
</dbReference>
<keyword evidence="3" id="KW-1185">Reference proteome</keyword>
<protein>
    <submittedName>
        <fullName evidence="2">Uncharacterized protein</fullName>
    </submittedName>
</protein>
<evidence type="ECO:0000256" key="1">
    <source>
        <dbReference type="SAM" id="MobiDB-lite"/>
    </source>
</evidence>
<feature type="region of interest" description="Disordered" evidence="1">
    <location>
        <begin position="1"/>
        <end position="20"/>
    </location>
</feature>
<dbReference type="AlphaFoldDB" id="A0A8C9P0L5"/>
<sequence>MGTGGLPEGALEEEEEGGLGERVLQGEEQGRQAVWLTNTHLSCLSLTSACLTAVCPESSPDWMLTQSPGAWAWWPSLSTHQHSQGGLQIEGPCPGEKGAKCTLQGPTTPQGCPSIRIQAPGSRQRLSLDKAKVTAGQMLYRDWNLLDAASRINFFPP</sequence>